<dbReference type="InterPro" id="IPR003819">
    <property type="entry name" value="TauD/TfdA-like"/>
</dbReference>
<dbReference type="AlphaFoldDB" id="A0A5N5WVY2"/>
<evidence type="ECO:0000313" key="4">
    <source>
        <dbReference type="EMBL" id="KAB8071252.1"/>
    </source>
</evidence>
<evidence type="ECO:0000259" key="3">
    <source>
        <dbReference type="Pfam" id="PF02668"/>
    </source>
</evidence>
<dbReference type="OrthoDB" id="272271at2759"/>
<dbReference type="SUPFAM" id="SSF51197">
    <property type="entry name" value="Clavaminate synthase-like"/>
    <property type="match status" value="1"/>
</dbReference>
<dbReference type="InterPro" id="IPR042098">
    <property type="entry name" value="TauD-like_sf"/>
</dbReference>
<gene>
    <name evidence="4" type="ORF">BDV29DRAFT_179598</name>
</gene>
<proteinExistence type="predicted"/>
<dbReference type="EMBL" id="ML732278">
    <property type="protein sequence ID" value="KAB8071252.1"/>
    <property type="molecule type" value="Genomic_DNA"/>
</dbReference>
<evidence type="ECO:0000313" key="5">
    <source>
        <dbReference type="Proteomes" id="UP000326565"/>
    </source>
</evidence>
<accession>A0A5N5WVY2</accession>
<name>A0A5N5WVY2_9EURO</name>
<keyword evidence="1" id="KW-0560">Oxidoreductase</keyword>
<dbReference type="PANTHER" id="PTHR10696">
    <property type="entry name" value="GAMMA-BUTYROBETAINE HYDROXYLASE-RELATED"/>
    <property type="match status" value="1"/>
</dbReference>
<keyword evidence="2" id="KW-0045">Antibiotic biosynthesis</keyword>
<keyword evidence="5" id="KW-1185">Reference proteome</keyword>
<dbReference type="InterPro" id="IPR050411">
    <property type="entry name" value="AlphaKG_dependent_hydroxylases"/>
</dbReference>
<dbReference type="GO" id="GO:0017000">
    <property type="term" value="P:antibiotic biosynthetic process"/>
    <property type="evidence" value="ECO:0007669"/>
    <property type="project" value="UniProtKB-KW"/>
</dbReference>
<dbReference type="FunFam" id="3.60.130.10:FF:000009">
    <property type="entry name" value="Putative Taurine catabolism dioxygenase TauD"/>
    <property type="match status" value="1"/>
</dbReference>
<dbReference type="Pfam" id="PF02668">
    <property type="entry name" value="TauD"/>
    <property type="match status" value="1"/>
</dbReference>
<dbReference type="Proteomes" id="UP000326565">
    <property type="component" value="Unassembled WGS sequence"/>
</dbReference>
<organism evidence="4 5">
    <name type="scientific">Aspergillus leporis</name>
    <dbReference type="NCBI Taxonomy" id="41062"/>
    <lineage>
        <taxon>Eukaryota</taxon>
        <taxon>Fungi</taxon>
        <taxon>Dikarya</taxon>
        <taxon>Ascomycota</taxon>
        <taxon>Pezizomycotina</taxon>
        <taxon>Eurotiomycetes</taxon>
        <taxon>Eurotiomycetidae</taxon>
        <taxon>Eurotiales</taxon>
        <taxon>Aspergillaceae</taxon>
        <taxon>Aspergillus</taxon>
        <taxon>Aspergillus subgen. Circumdati</taxon>
    </lineage>
</organism>
<feature type="domain" description="TauD/TfdA-like" evidence="3">
    <location>
        <begin position="86"/>
        <end position="349"/>
    </location>
</feature>
<dbReference type="PANTHER" id="PTHR10696:SF56">
    <property type="entry name" value="TAUD_TFDA-LIKE DOMAIN-CONTAINING PROTEIN"/>
    <property type="match status" value="1"/>
</dbReference>
<evidence type="ECO:0000256" key="1">
    <source>
        <dbReference type="ARBA" id="ARBA00023002"/>
    </source>
</evidence>
<dbReference type="Gene3D" id="3.60.130.10">
    <property type="entry name" value="Clavaminate synthase-like"/>
    <property type="match status" value="1"/>
</dbReference>
<evidence type="ECO:0000256" key="2">
    <source>
        <dbReference type="ARBA" id="ARBA00023194"/>
    </source>
</evidence>
<reference evidence="4 5" key="1">
    <citation type="submission" date="2019-04" db="EMBL/GenBank/DDBJ databases">
        <title>Friends and foes A comparative genomics study of 23 Aspergillus species from section Flavi.</title>
        <authorList>
            <consortium name="DOE Joint Genome Institute"/>
            <person name="Kjaerbolling I."/>
            <person name="Vesth T."/>
            <person name="Frisvad J.C."/>
            <person name="Nybo J.L."/>
            <person name="Theobald S."/>
            <person name="Kildgaard S."/>
            <person name="Isbrandt T."/>
            <person name="Kuo A."/>
            <person name="Sato A."/>
            <person name="Lyhne E.K."/>
            <person name="Kogle M.E."/>
            <person name="Wiebenga A."/>
            <person name="Kun R.S."/>
            <person name="Lubbers R.J."/>
            <person name="Makela M.R."/>
            <person name="Barry K."/>
            <person name="Chovatia M."/>
            <person name="Clum A."/>
            <person name="Daum C."/>
            <person name="Haridas S."/>
            <person name="He G."/>
            <person name="LaButti K."/>
            <person name="Lipzen A."/>
            <person name="Mondo S."/>
            <person name="Riley R."/>
            <person name="Salamov A."/>
            <person name="Simmons B.A."/>
            <person name="Magnuson J.K."/>
            <person name="Henrissat B."/>
            <person name="Mortensen U.H."/>
            <person name="Larsen T.O."/>
            <person name="Devries R.P."/>
            <person name="Grigoriev I.V."/>
            <person name="Machida M."/>
            <person name="Baker S.E."/>
            <person name="Andersen M.R."/>
        </authorList>
    </citation>
    <scope>NUCLEOTIDE SEQUENCE [LARGE SCALE GENOMIC DNA]</scope>
    <source>
        <strain evidence="4 5">CBS 151.66</strain>
    </source>
</reference>
<protein>
    <recommendedName>
        <fullName evidence="3">TauD/TfdA-like domain-containing protein</fullName>
    </recommendedName>
</protein>
<dbReference type="GO" id="GO:0016491">
    <property type="term" value="F:oxidoreductase activity"/>
    <property type="evidence" value="ECO:0007669"/>
    <property type="project" value="UniProtKB-KW"/>
</dbReference>
<sequence length="388" mass="43807">MAALTQAPVSIPLDVFPDGLRTTGQHPPLYDLIAPFEKFPKEISGPTVWKAEDYREHPEKWTHRFSADEIAELSATADEFLAKKIPLTGISKNNFPLPNLSNRLAELRADLIDGKGFILFKGFPVEQWGNHKSAVAYMGLGTYLGYFVSQNSRGHVLGHVKDLGEDPTQIDSVRIYRTNARQFFHADDSDIVGLLCIARALEGGESDIVSSHNVYNTLAKERPDVLKTLTEPIWYFDRKGEISKGQEEYIRTSVMYLERGDNPRVYTKWDPYYVRSLSRFSETGIIPPLSPAQVEALEVLEATCMRLSLHMILEVGDIQFVTNSHVLHARTAYTDHAPPTPRRHLMRLWLATPEHEGGWKLPFWDSNEKKRGGIQVDDQAPVAPLDAE</sequence>